<keyword evidence="2" id="KW-1185">Reference proteome</keyword>
<name>A0AAV6GY48_9TELE</name>
<evidence type="ECO:0000313" key="2">
    <source>
        <dbReference type="Proteomes" id="UP000823561"/>
    </source>
</evidence>
<organism evidence="1 2">
    <name type="scientific">Alosa alosa</name>
    <name type="common">allis shad</name>
    <dbReference type="NCBI Taxonomy" id="278164"/>
    <lineage>
        <taxon>Eukaryota</taxon>
        <taxon>Metazoa</taxon>
        <taxon>Chordata</taxon>
        <taxon>Craniata</taxon>
        <taxon>Vertebrata</taxon>
        <taxon>Euteleostomi</taxon>
        <taxon>Actinopterygii</taxon>
        <taxon>Neopterygii</taxon>
        <taxon>Teleostei</taxon>
        <taxon>Clupei</taxon>
        <taxon>Clupeiformes</taxon>
        <taxon>Clupeoidei</taxon>
        <taxon>Clupeidae</taxon>
        <taxon>Alosa</taxon>
    </lineage>
</organism>
<accession>A0AAV6GY48</accession>
<dbReference type="Proteomes" id="UP000823561">
    <property type="component" value="Chromosome 7"/>
</dbReference>
<protein>
    <submittedName>
        <fullName evidence="1">Uncharacterized protein</fullName>
    </submittedName>
</protein>
<reference evidence="1" key="1">
    <citation type="submission" date="2020-10" db="EMBL/GenBank/DDBJ databases">
        <title>Chromosome-scale genome assembly of the Allis shad, Alosa alosa.</title>
        <authorList>
            <person name="Margot Z."/>
            <person name="Christophe K."/>
            <person name="Cabau C."/>
            <person name="Louis A."/>
            <person name="Berthelot C."/>
            <person name="Parey E."/>
            <person name="Roest Crollius H."/>
            <person name="Montfort J."/>
            <person name="Robinson-Rechavi M."/>
            <person name="Bucao C."/>
            <person name="Bouchez O."/>
            <person name="Gislard M."/>
            <person name="Lluch J."/>
            <person name="Milhes M."/>
            <person name="Lampietro C."/>
            <person name="Lopez Roques C."/>
            <person name="Donnadieu C."/>
            <person name="Braasch I."/>
            <person name="Desvignes T."/>
            <person name="Postlethwait J."/>
            <person name="Bobe J."/>
            <person name="Guiguen Y."/>
        </authorList>
    </citation>
    <scope>NUCLEOTIDE SEQUENCE</scope>
    <source>
        <strain evidence="1">M-15738</strain>
        <tissue evidence="1">Blood</tissue>
    </source>
</reference>
<sequence>MSIPVSSISLARNSVTMPCIHYRRLSVVISMGAPSMWLPCKRVGCWGVEEEMPVHQCTTLVRVCFVIVCQRCADVDLCDAICKVTLLVVAASEDRLRRKQVPFVSPVDMNNKV</sequence>
<dbReference type="AlphaFoldDB" id="A0AAV6GY48"/>
<proteinExistence type="predicted"/>
<gene>
    <name evidence="1" type="ORF">AALO_G00102140</name>
</gene>
<evidence type="ECO:0000313" key="1">
    <source>
        <dbReference type="EMBL" id="KAG5278731.1"/>
    </source>
</evidence>
<dbReference type="EMBL" id="JADWDJ010000007">
    <property type="protein sequence ID" value="KAG5278731.1"/>
    <property type="molecule type" value="Genomic_DNA"/>
</dbReference>
<comment type="caution">
    <text evidence="1">The sequence shown here is derived from an EMBL/GenBank/DDBJ whole genome shotgun (WGS) entry which is preliminary data.</text>
</comment>